<sequence>MKATNFIVTERRLSTEQFPDLSLIRRAVTLWLRNALYRRL</sequence>
<evidence type="ECO:0000313" key="2">
    <source>
        <dbReference type="Proteomes" id="UP000004459"/>
    </source>
</evidence>
<proteinExistence type="predicted"/>
<reference evidence="1 2" key="1">
    <citation type="submission" date="2011-08" db="EMBL/GenBank/DDBJ databases">
        <authorList>
            <person name="Weinstock G."/>
            <person name="Sodergren E."/>
            <person name="Clifton S."/>
            <person name="Fulton L."/>
            <person name="Fulton B."/>
            <person name="Courtney L."/>
            <person name="Fronick C."/>
            <person name="Harrison M."/>
            <person name="Strong C."/>
            <person name="Farmer C."/>
            <person name="Delahaunty K."/>
            <person name="Markovic C."/>
            <person name="Hall O."/>
            <person name="Minx P."/>
            <person name="Tomlinson C."/>
            <person name="Mitreva M."/>
            <person name="Hou S."/>
            <person name="Chen J."/>
            <person name="Wollam A."/>
            <person name="Pepin K.H."/>
            <person name="Johnson M."/>
            <person name="Bhonagiri V."/>
            <person name="Zhang X."/>
            <person name="Suruliraj S."/>
            <person name="Warren W."/>
            <person name="Chinwalla A."/>
            <person name="Mardis E.R."/>
            <person name="Wilson R.K."/>
        </authorList>
    </citation>
    <scope>NUCLEOTIDE SEQUENCE [LARGE SCALE GENOMIC DNA]</scope>
    <source>
        <strain evidence="1 2">ATCC 29863</strain>
    </source>
</reference>
<name>G9YTT1_FLAPL</name>
<accession>G9YTT1</accession>
<dbReference type="Proteomes" id="UP000004459">
    <property type="component" value="Unassembled WGS sequence"/>
</dbReference>
<comment type="caution">
    <text evidence="1">The sequence shown here is derived from an EMBL/GenBank/DDBJ whole genome shotgun (WGS) entry which is preliminary data.</text>
</comment>
<dbReference type="HOGENOM" id="CLU_3287715_0_0_9"/>
<dbReference type="EMBL" id="AGCK01000239">
    <property type="protein sequence ID" value="EHM43492.1"/>
    <property type="molecule type" value="Genomic_DNA"/>
</dbReference>
<protein>
    <submittedName>
        <fullName evidence="1">Uncharacterized protein</fullName>
    </submittedName>
</protein>
<evidence type="ECO:0000313" key="1">
    <source>
        <dbReference type="EMBL" id="EHM43492.1"/>
    </source>
</evidence>
<dbReference type="AlphaFoldDB" id="G9YTT1"/>
<gene>
    <name evidence="1" type="ORF">HMPREF0372_02943</name>
</gene>
<organism evidence="1 2">
    <name type="scientific">Flavonifractor plautii ATCC 29863</name>
    <dbReference type="NCBI Taxonomy" id="411475"/>
    <lineage>
        <taxon>Bacteria</taxon>
        <taxon>Bacillati</taxon>
        <taxon>Bacillota</taxon>
        <taxon>Clostridia</taxon>
        <taxon>Eubacteriales</taxon>
        <taxon>Oscillospiraceae</taxon>
        <taxon>Flavonifractor</taxon>
    </lineage>
</organism>